<name>A0A094ZSX8_9PROT</name>
<evidence type="ECO:0000313" key="1">
    <source>
        <dbReference type="EMBL" id="KGB25226.1"/>
    </source>
</evidence>
<keyword evidence="2" id="KW-1185">Reference proteome</keyword>
<dbReference type="EMBL" id="JOKM01000021">
    <property type="protein sequence ID" value="KGB25226.1"/>
    <property type="molecule type" value="Genomic_DNA"/>
</dbReference>
<protein>
    <recommendedName>
        <fullName evidence="3">Tail fiber protein</fullName>
    </recommendedName>
</protein>
<dbReference type="AlphaFoldDB" id="A0A094ZSX8"/>
<proteinExistence type="predicted"/>
<evidence type="ECO:0008006" key="3">
    <source>
        <dbReference type="Google" id="ProtNLM"/>
    </source>
</evidence>
<evidence type="ECO:0000313" key="2">
    <source>
        <dbReference type="Proteomes" id="UP000029448"/>
    </source>
</evidence>
<dbReference type="RefSeq" id="WP_052051199.1">
    <property type="nucleotide sequence ID" value="NZ_JACAOJ010000002.1"/>
</dbReference>
<accession>A0A094ZSX8</accession>
<dbReference type="Proteomes" id="UP000029448">
    <property type="component" value="Unassembled WGS sequence"/>
</dbReference>
<reference evidence="1 2" key="1">
    <citation type="submission" date="2014-06" db="EMBL/GenBank/DDBJ databases">
        <title>Functional and comparative genomic analyses of the Drosophila gut microbiota identify candidate symbiosis factors.</title>
        <authorList>
            <person name="Newell P.D."/>
            <person name="Chaston J.M."/>
            <person name="Douglas A.E."/>
        </authorList>
    </citation>
    <scope>NUCLEOTIDE SEQUENCE [LARGE SCALE GENOMIC DNA]</scope>
    <source>
        <strain evidence="1 2">DmCS_006</strain>
    </source>
</reference>
<dbReference type="GeneID" id="89477661"/>
<comment type="caution">
    <text evidence="1">The sequence shown here is derived from an EMBL/GenBank/DDBJ whole genome shotgun (WGS) entry which is preliminary data.</text>
</comment>
<organism evidence="1 2">
    <name type="scientific">Acetobacter tropicalis</name>
    <dbReference type="NCBI Taxonomy" id="104102"/>
    <lineage>
        <taxon>Bacteria</taxon>
        <taxon>Pseudomonadati</taxon>
        <taxon>Pseudomonadota</taxon>
        <taxon>Alphaproteobacteria</taxon>
        <taxon>Acetobacterales</taxon>
        <taxon>Acetobacteraceae</taxon>
        <taxon>Acetobacter</taxon>
    </lineage>
</organism>
<gene>
    <name evidence="1" type="ORF">AtDm6_0907</name>
</gene>
<dbReference type="PATRIC" id="fig|104102.7.peg.901"/>
<dbReference type="STRING" id="104102.AtDm6_0907"/>
<sequence>MKQSDFPERFAKPIADFASAGNLAAIPATQAAAGDGTASISLGFPPETFIGRSAGGVPPRGQDMNGFLHRLSAVLQAYQAGMIGQYDATFASHIGGYPAGAVVAGASPGTFWVSMAENNMTTPAANGAAWQNLFAQYLPLAGGKLQGSLAIGNTYSFDATGGYSVLYRLSSVGSDGVLDVYSNVGGTRINVARISADGSISIFGGGHFSENGQRVATQSWANGQFATPAWANAQFATPSWVSSQFAQSSWVSSQFATSAWVNAQFATSAWVSAQFATSSWVNSTFEHAGVCLTTSNYINDFYTNDDRIINLPYGNMMQCFNVQNVSSGRITFPVAFSGAPQSIQVQAVTGGVISHYHCVWEPDAAGFTLNLYGSYNAIYVQAKGKK</sequence>